<evidence type="ECO:0000313" key="1">
    <source>
        <dbReference type="EMBL" id="MBC5736238.1"/>
    </source>
</evidence>
<sequence length="59" mass="6328">MLRIRDDLEQRSDSMSLFRLKQPCYGGYADRPAENGGGGISVTVTFGGGDAEAAAEYVK</sequence>
<organism evidence="1 2">
    <name type="scientific">Lawsonibacter faecis</name>
    <dbReference type="NCBI Taxonomy" id="2763052"/>
    <lineage>
        <taxon>Bacteria</taxon>
        <taxon>Bacillati</taxon>
        <taxon>Bacillota</taxon>
        <taxon>Clostridia</taxon>
        <taxon>Eubacteriales</taxon>
        <taxon>Oscillospiraceae</taxon>
        <taxon>Lawsonibacter</taxon>
    </lineage>
</organism>
<accession>A0A8J6JHJ0</accession>
<reference evidence="1" key="1">
    <citation type="submission" date="2020-08" db="EMBL/GenBank/DDBJ databases">
        <title>Genome public.</title>
        <authorList>
            <person name="Liu C."/>
            <person name="Sun Q."/>
        </authorList>
    </citation>
    <scope>NUCLEOTIDE SEQUENCE</scope>
    <source>
        <strain evidence="1">NSJ-52</strain>
    </source>
</reference>
<dbReference type="Proteomes" id="UP000607645">
    <property type="component" value="Unassembled WGS sequence"/>
</dbReference>
<dbReference type="EMBL" id="JACOPQ010000002">
    <property type="protein sequence ID" value="MBC5736238.1"/>
    <property type="molecule type" value="Genomic_DNA"/>
</dbReference>
<comment type="caution">
    <text evidence="1">The sequence shown here is derived from an EMBL/GenBank/DDBJ whole genome shotgun (WGS) entry which is preliminary data.</text>
</comment>
<keyword evidence="2" id="KW-1185">Reference proteome</keyword>
<protein>
    <submittedName>
        <fullName evidence="1">Uncharacterized protein</fullName>
    </submittedName>
</protein>
<proteinExistence type="predicted"/>
<gene>
    <name evidence="1" type="ORF">H8S62_04340</name>
</gene>
<dbReference type="AlphaFoldDB" id="A0A8J6JHJ0"/>
<evidence type="ECO:0000313" key="2">
    <source>
        <dbReference type="Proteomes" id="UP000607645"/>
    </source>
</evidence>
<name>A0A8J6JHJ0_9FIRM</name>